<dbReference type="RefSeq" id="XP_004446099.1">
    <property type="nucleotide sequence ID" value="XM_004446042.1"/>
</dbReference>
<dbReference type="AlphaFoldDB" id="A0A0D8JUR6"/>
<dbReference type="Proteomes" id="UP000001261">
    <property type="component" value="Unassembled WGS sequence"/>
</dbReference>
<evidence type="ECO:0000313" key="2">
    <source>
        <dbReference type="Proteomes" id="UP000001261"/>
    </source>
</evidence>
<gene>
    <name evidence="1" type="ORF">CIMG_13391</name>
</gene>
<dbReference type="KEGG" id="cim:CIMG_13391"/>
<evidence type="ECO:0000313" key="1">
    <source>
        <dbReference type="EMBL" id="KJF61047.1"/>
    </source>
</evidence>
<dbReference type="GeneID" id="24165018"/>
<keyword evidence="2" id="KW-1185">Reference proteome</keyword>
<proteinExistence type="predicted"/>
<name>A0A0D8JUR6_COCIM</name>
<dbReference type="OrthoDB" id="4540842at2759"/>
<reference evidence="2" key="2">
    <citation type="journal article" date="2010" name="Genome Res.">
        <title>Population genomic sequencing of Coccidioides fungi reveals recent hybridization and transposon control.</title>
        <authorList>
            <person name="Neafsey D.E."/>
            <person name="Barker B.M."/>
            <person name="Sharpton T.J."/>
            <person name="Stajich J.E."/>
            <person name="Park D.J."/>
            <person name="Whiston E."/>
            <person name="Hung C.-Y."/>
            <person name="McMahan C."/>
            <person name="White J."/>
            <person name="Sykes S."/>
            <person name="Heiman D."/>
            <person name="Young S."/>
            <person name="Zeng Q."/>
            <person name="Abouelleil A."/>
            <person name="Aftuck L."/>
            <person name="Bessette D."/>
            <person name="Brown A."/>
            <person name="FitzGerald M."/>
            <person name="Lui A."/>
            <person name="Macdonald J.P."/>
            <person name="Priest M."/>
            <person name="Orbach M.J."/>
            <person name="Galgiani J.N."/>
            <person name="Kirkland T.N."/>
            <person name="Cole G.T."/>
            <person name="Birren B.W."/>
            <person name="Henn M.R."/>
            <person name="Taylor J.W."/>
            <person name="Rounsley S.D."/>
        </authorList>
    </citation>
    <scope>GENOME REANNOTATION</scope>
    <source>
        <strain evidence="2">RS</strain>
    </source>
</reference>
<dbReference type="InParanoid" id="A0A0D8JUR6"/>
<accession>A0A0D8JUR6</accession>
<organism evidence="1 2">
    <name type="scientific">Coccidioides immitis (strain RS)</name>
    <name type="common">Valley fever fungus</name>
    <dbReference type="NCBI Taxonomy" id="246410"/>
    <lineage>
        <taxon>Eukaryota</taxon>
        <taxon>Fungi</taxon>
        <taxon>Dikarya</taxon>
        <taxon>Ascomycota</taxon>
        <taxon>Pezizomycotina</taxon>
        <taxon>Eurotiomycetes</taxon>
        <taxon>Eurotiomycetidae</taxon>
        <taxon>Onygenales</taxon>
        <taxon>Onygenaceae</taxon>
        <taxon>Coccidioides</taxon>
    </lineage>
</organism>
<sequence length="175" mass="20606">MYHSIGQQLMHQDPVYYLWYMLTRSNHAWKLISYLYYIKYAKPGDKTGFHHINVNVPDAITTGRGINIIQGFLTLTAEEPGDCTEILPEMHNYLENWWGLVKEQDLSTNGYVHHIKNTIYTKDDKRKFGIKWNNPMMIEELDTLFGPEEKKAQNFINNWYLKATQIALDAIIKTY</sequence>
<dbReference type="EMBL" id="GG704914">
    <property type="protein sequence ID" value="KJF61047.1"/>
    <property type="molecule type" value="Genomic_DNA"/>
</dbReference>
<protein>
    <submittedName>
        <fullName evidence="1">Uncharacterized protein</fullName>
    </submittedName>
</protein>
<dbReference type="VEuPathDB" id="FungiDB:CIMG_13391"/>
<reference evidence="2" key="1">
    <citation type="journal article" date="2009" name="Genome Res.">
        <title>Comparative genomic analyses of the human fungal pathogens Coccidioides and their relatives.</title>
        <authorList>
            <person name="Sharpton T.J."/>
            <person name="Stajich J.E."/>
            <person name="Rounsley S.D."/>
            <person name="Gardner M.J."/>
            <person name="Wortman J.R."/>
            <person name="Jordar V.S."/>
            <person name="Maiti R."/>
            <person name="Kodira C.D."/>
            <person name="Neafsey D.E."/>
            <person name="Zeng Q."/>
            <person name="Hung C.-Y."/>
            <person name="McMahan C."/>
            <person name="Muszewska A."/>
            <person name="Grynberg M."/>
            <person name="Mandel M.A."/>
            <person name="Kellner E.M."/>
            <person name="Barker B.M."/>
            <person name="Galgiani J.N."/>
            <person name="Orbach M.J."/>
            <person name="Kirkland T.N."/>
            <person name="Cole G.T."/>
            <person name="Henn M.R."/>
            <person name="Birren B.W."/>
            <person name="Taylor J.W."/>
        </authorList>
    </citation>
    <scope>NUCLEOTIDE SEQUENCE [LARGE SCALE GENOMIC DNA]</scope>
    <source>
        <strain evidence="2">RS</strain>
    </source>
</reference>